<comment type="caution">
    <text evidence="1">The sequence shown here is derived from an EMBL/GenBank/DDBJ whole genome shotgun (WGS) entry which is preliminary data.</text>
</comment>
<name>A0ACC5ZK94_9TELE</name>
<organism evidence="1 2">
    <name type="scientific">Pangasius djambal</name>
    <dbReference type="NCBI Taxonomy" id="1691987"/>
    <lineage>
        <taxon>Eukaryota</taxon>
        <taxon>Metazoa</taxon>
        <taxon>Chordata</taxon>
        <taxon>Craniata</taxon>
        <taxon>Vertebrata</taxon>
        <taxon>Euteleostomi</taxon>
        <taxon>Actinopterygii</taxon>
        <taxon>Neopterygii</taxon>
        <taxon>Teleostei</taxon>
        <taxon>Ostariophysi</taxon>
        <taxon>Siluriformes</taxon>
        <taxon>Pangasiidae</taxon>
        <taxon>Pangasius</taxon>
    </lineage>
</organism>
<gene>
    <name evidence="1" type="ORF">PDJAM_G00160910</name>
</gene>
<reference evidence="1" key="1">
    <citation type="submission" date="2020-02" db="EMBL/GenBank/DDBJ databases">
        <title>Genome sequencing of the panga catfish, Pangasius djambal.</title>
        <authorList>
            <person name="Wen M."/>
            <person name="Zahm M."/>
            <person name="Roques C."/>
            <person name="Cabau C."/>
            <person name="Klopp C."/>
            <person name="Donnadieu C."/>
            <person name="Jouanno E."/>
            <person name="Avarre J.-C."/>
            <person name="Campet M."/>
            <person name="Ha T."/>
            <person name="Dugue R."/>
            <person name="Lampietro C."/>
            <person name="Louis A."/>
            <person name="Herpin A."/>
            <person name="Echchiki A."/>
            <person name="Berthelot C."/>
            <person name="Parey E."/>
            <person name="Roest-Crollius H."/>
            <person name="Braasch I."/>
            <person name="Postlethwait J.H."/>
            <person name="Bobe J."/>
            <person name="Montfort J."/>
            <person name="Bouchez O."/>
            <person name="Begum T."/>
            <person name="Schartl M."/>
            <person name="Gustiano R."/>
            <person name="Guiguen Y."/>
        </authorList>
    </citation>
    <scope>NUCLEOTIDE SEQUENCE</scope>
    <source>
        <strain evidence="1">Pdj_M5554</strain>
    </source>
</reference>
<accession>A0ACC5ZK94</accession>
<evidence type="ECO:0000313" key="1">
    <source>
        <dbReference type="EMBL" id="MCJ8748085.1"/>
    </source>
</evidence>
<keyword evidence="2" id="KW-1185">Reference proteome</keyword>
<dbReference type="EMBL" id="CM041000">
    <property type="protein sequence ID" value="MCJ8748085.1"/>
    <property type="molecule type" value="Genomic_DNA"/>
</dbReference>
<proteinExistence type="predicted"/>
<evidence type="ECO:0000313" key="2">
    <source>
        <dbReference type="Proteomes" id="UP000830395"/>
    </source>
</evidence>
<sequence>MNSSTPPLPSSMDSRDSYKKATLEDELLLRAWNEDWSESDEGQGFADPVQDDLYARRVLQATHQTSVNTDSDKFLPKYWTPEEDAHVGRIRLGSQRRPWYRKMQGFSQKTSGSSDEDSDFDVTPWLGAPACTCPPASRSQQTF</sequence>
<dbReference type="Proteomes" id="UP000830395">
    <property type="component" value="Chromosome 26"/>
</dbReference>
<protein>
    <submittedName>
        <fullName evidence="1">Uncharacterized protein</fullName>
    </submittedName>
</protein>